<evidence type="ECO:0000256" key="3">
    <source>
        <dbReference type="ARBA" id="ARBA00022618"/>
    </source>
</evidence>
<dbReference type="GO" id="GO:1903461">
    <property type="term" value="P:Okazaki fragment processing involved in mitotic DNA replication"/>
    <property type="evidence" value="ECO:0007669"/>
    <property type="project" value="TreeGrafter"/>
</dbReference>
<dbReference type="InterPro" id="IPR012309">
    <property type="entry name" value="DNA_ligase_ATP-dep_C"/>
</dbReference>
<dbReference type="PROSITE" id="PS00697">
    <property type="entry name" value="DNA_LIGASE_A1"/>
    <property type="match status" value="1"/>
</dbReference>
<keyword evidence="17" id="KW-1185">Reference proteome</keyword>
<dbReference type="PANTHER" id="PTHR45674">
    <property type="entry name" value="DNA LIGASE 1/3 FAMILY MEMBER"/>
    <property type="match status" value="1"/>
</dbReference>
<evidence type="ECO:0000256" key="2">
    <source>
        <dbReference type="ARBA" id="ARBA00022598"/>
    </source>
</evidence>
<dbReference type="GO" id="GO:0003677">
    <property type="term" value="F:DNA binding"/>
    <property type="evidence" value="ECO:0007669"/>
    <property type="project" value="InterPro"/>
</dbReference>
<dbReference type="NCBIfam" id="TIGR00574">
    <property type="entry name" value="dnl1"/>
    <property type="match status" value="1"/>
</dbReference>
<feature type="compositionally biased region" description="Basic and acidic residues" evidence="14">
    <location>
        <begin position="56"/>
        <end position="81"/>
    </location>
</feature>
<dbReference type="Gene3D" id="1.10.3260.10">
    <property type="entry name" value="DNA ligase, ATP-dependent, N-terminal domain"/>
    <property type="match status" value="1"/>
</dbReference>
<dbReference type="EC" id="6.5.1.1" evidence="12"/>
<dbReference type="InterPro" id="IPR050191">
    <property type="entry name" value="ATP-dep_DNA_ligase"/>
</dbReference>
<evidence type="ECO:0000256" key="4">
    <source>
        <dbReference type="ARBA" id="ARBA00022705"/>
    </source>
</evidence>
<sequence>MAPKQATLGYVKSGQSTIGANFSKFFGAKGVSPQQTKLSFSSRAKKEEAKEDEEADVKAKSPSDSEKDTKKRARSEDKTKPEPTPVKQEEVDDGSDGPVTKRARRTRKRVEEDEDDDGMIDEPVKKEKSVSPKKSKSASPPPKPKSPKKSKPKPKPKPKPKAKATKEPTPEEIDEPTKEEASTASGSEAEVEEDDAEEKPEIAAKAREKVQTKLKSKTEDPYPDWKPGSSVPYAALCTTFSLVEMTTKRLIIMEHCSLFLQQVMRLTPEDLLPTVLLMINKLAPDYAGIELGIGESLIMKAIGETTGRSLQVIKADQKDIGDLGLVAVKSRSTQRTMFKPKALTIRGVHQGLMGIATVTGNGAQGRKVDGIKKLLAAADANSTGKVDITKDKGGPSEAKFIIRFLEGKLRLGLAERTVLVSLAQAIVAHEADAKGKVPSTSDLEKGESILKTVYSELPSYDVIIPAILEHGIMKLRENCKLRPGVPLKPMLAKPTKAITEVLDRFEGQTFTCEYKYDGERAQIHYVAKDSPQELNEASQGAAKEVGAGVASIFSRNSEDLSKKYPDILAKLHTWVKPDTKSFVMDCETVAWDVDEKKVLPFQQLMTRKKKDVKVEDVKVKVCVFAFDLLYLNGEAVVEKALRERRELLQAAFSPVEGEFSFATHMNGQELDEIQVFLDDSVKASCEGLMVKMLDGIESGYEPSKRSRNWLKIKKDYLSGVGDSLDLVVLGAYYGKGKRTSVYGAFLLACYNPNSESYETVCNIGTGFSEQVLEELHKQLSDITIDRPKPFYSHSSGGQHQPDVWFEPRYVWEVKTADLTLSPRYKAGAKEGVDPSGNKGISLRFPRFIRVRDDKKADAATTSRQVAEMYRKQESVTKNKGPSVDDDFEY</sequence>
<dbReference type="FunFam" id="2.40.50.140:FF:000062">
    <property type="entry name" value="DNA ligase"/>
    <property type="match status" value="1"/>
</dbReference>
<dbReference type="FunFam" id="3.30.470.30:FF:000016">
    <property type="entry name" value="DNA ligase"/>
    <property type="match status" value="1"/>
</dbReference>
<accession>A0A9P7GQK0</accession>
<keyword evidence="10" id="KW-0131">Cell cycle</keyword>
<dbReference type="GO" id="GO:0005739">
    <property type="term" value="C:mitochondrion"/>
    <property type="evidence" value="ECO:0007669"/>
    <property type="project" value="TreeGrafter"/>
</dbReference>
<keyword evidence="8 12" id="KW-0233">DNA recombination</keyword>
<dbReference type="AlphaFoldDB" id="A0A9P7GQK0"/>
<dbReference type="Proteomes" id="UP000782241">
    <property type="component" value="Unassembled WGS sequence"/>
</dbReference>
<dbReference type="InterPro" id="IPR036599">
    <property type="entry name" value="DNA_ligase_N_sf"/>
</dbReference>
<dbReference type="Pfam" id="PF04679">
    <property type="entry name" value="DNA_ligase_A_C"/>
    <property type="match status" value="1"/>
</dbReference>
<evidence type="ECO:0000256" key="12">
    <source>
        <dbReference type="RuleBase" id="RU000617"/>
    </source>
</evidence>
<dbReference type="InterPro" id="IPR000977">
    <property type="entry name" value="DNA_ligase_ATP-dep"/>
</dbReference>
<feature type="compositionally biased region" description="Basic and acidic residues" evidence="14">
    <location>
        <begin position="199"/>
        <end position="220"/>
    </location>
</feature>
<dbReference type="InterPro" id="IPR012310">
    <property type="entry name" value="DNA_ligase_ATP-dep_cent"/>
</dbReference>
<feature type="domain" description="ATP-dependent DNA ligase family profile" evidence="15">
    <location>
        <begin position="614"/>
        <end position="751"/>
    </location>
</feature>
<evidence type="ECO:0000256" key="9">
    <source>
        <dbReference type="ARBA" id="ARBA00023204"/>
    </source>
</evidence>
<dbReference type="Gene3D" id="2.40.50.140">
    <property type="entry name" value="Nucleic acid-binding proteins"/>
    <property type="match status" value="1"/>
</dbReference>
<proteinExistence type="inferred from homology"/>
<evidence type="ECO:0000256" key="1">
    <source>
        <dbReference type="ARBA" id="ARBA00007572"/>
    </source>
</evidence>
<dbReference type="InterPro" id="IPR012308">
    <property type="entry name" value="DNA_ligase_ATP-dep_N"/>
</dbReference>
<dbReference type="InterPro" id="IPR016059">
    <property type="entry name" value="DNA_ligase_ATP-dep_CS"/>
</dbReference>
<feature type="compositionally biased region" description="Basic and acidic residues" evidence="14">
    <location>
        <begin position="164"/>
        <end position="181"/>
    </location>
</feature>
<evidence type="ECO:0000313" key="16">
    <source>
        <dbReference type="EMBL" id="KAG5654992.1"/>
    </source>
</evidence>
<dbReference type="Gene3D" id="3.30.470.30">
    <property type="entry name" value="DNA ligase/mRNA capping enzyme"/>
    <property type="match status" value="1"/>
</dbReference>
<keyword evidence="3" id="KW-0132">Cell division</keyword>
<feature type="compositionally biased region" description="Polar residues" evidence="14">
    <location>
        <begin position="32"/>
        <end position="42"/>
    </location>
</feature>
<dbReference type="GO" id="GO:0071897">
    <property type="term" value="P:DNA biosynthetic process"/>
    <property type="evidence" value="ECO:0007669"/>
    <property type="project" value="InterPro"/>
</dbReference>
<organism evidence="16 17">
    <name type="scientific">Fusarium avenaceum</name>
    <dbReference type="NCBI Taxonomy" id="40199"/>
    <lineage>
        <taxon>Eukaryota</taxon>
        <taxon>Fungi</taxon>
        <taxon>Dikarya</taxon>
        <taxon>Ascomycota</taxon>
        <taxon>Pezizomycotina</taxon>
        <taxon>Sordariomycetes</taxon>
        <taxon>Hypocreomycetidae</taxon>
        <taxon>Hypocreales</taxon>
        <taxon>Nectriaceae</taxon>
        <taxon>Fusarium</taxon>
        <taxon>Fusarium tricinctum species complex</taxon>
    </lineage>
</organism>
<dbReference type="CDD" id="cd07900">
    <property type="entry name" value="Adenylation_DNA_ligase_I_Euk"/>
    <property type="match status" value="1"/>
</dbReference>
<keyword evidence="9 12" id="KW-0234">DNA repair</keyword>
<dbReference type="SUPFAM" id="SSF50249">
    <property type="entry name" value="Nucleic acid-binding proteins"/>
    <property type="match status" value="1"/>
</dbReference>
<name>A0A9P7GQK0_9HYPO</name>
<reference evidence="16" key="1">
    <citation type="submission" date="2021-04" db="EMBL/GenBank/DDBJ databases">
        <title>Draft genome of Fusarium avenaceum strain F156N33, isolated from an atmospheric sample in Virginia.</title>
        <authorList>
            <person name="Yang S."/>
            <person name="Vinatzer B.A."/>
            <person name="Coleman J."/>
        </authorList>
    </citation>
    <scope>NUCLEOTIDE SEQUENCE</scope>
    <source>
        <strain evidence="16">F156N33</strain>
    </source>
</reference>
<dbReference type="PROSITE" id="PS50160">
    <property type="entry name" value="DNA_LIGASE_A3"/>
    <property type="match status" value="1"/>
</dbReference>
<dbReference type="Pfam" id="PF04675">
    <property type="entry name" value="DNA_ligase_A_N"/>
    <property type="match status" value="1"/>
</dbReference>
<keyword evidence="2 12" id="KW-0436">Ligase</keyword>
<evidence type="ECO:0000256" key="8">
    <source>
        <dbReference type="ARBA" id="ARBA00023172"/>
    </source>
</evidence>
<comment type="similarity">
    <text evidence="1 13">Belongs to the ATP-dependent DNA ligase family.</text>
</comment>
<keyword evidence="7 12" id="KW-0067">ATP-binding</keyword>
<comment type="caution">
    <text evidence="16">The sequence shown here is derived from an EMBL/GenBank/DDBJ whole genome shotgun (WGS) entry which is preliminary data.</text>
</comment>
<dbReference type="Pfam" id="PF01068">
    <property type="entry name" value="DNA_ligase_A_M"/>
    <property type="match status" value="2"/>
</dbReference>
<dbReference type="GO" id="GO:0005634">
    <property type="term" value="C:nucleus"/>
    <property type="evidence" value="ECO:0007669"/>
    <property type="project" value="TreeGrafter"/>
</dbReference>
<evidence type="ECO:0000259" key="15">
    <source>
        <dbReference type="PROSITE" id="PS50160"/>
    </source>
</evidence>
<feature type="region of interest" description="Disordered" evidence="14">
    <location>
        <begin position="854"/>
        <end position="889"/>
    </location>
</feature>
<dbReference type="FunFam" id="1.10.3260.10:FF:000004">
    <property type="entry name" value="DNA ligase"/>
    <property type="match status" value="1"/>
</dbReference>
<evidence type="ECO:0000256" key="7">
    <source>
        <dbReference type="ARBA" id="ARBA00022840"/>
    </source>
</evidence>
<keyword evidence="6 12" id="KW-0227">DNA damage</keyword>
<dbReference type="GO" id="GO:0005524">
    <property type="term" value="F:ATP binding"/>
    <property type="evidence" value="ECO:0007669"/>
    <property type="project" value="UniProtKB-KW"/>
</dbReference>
<feature type="region of interest" description="Disordered" evidence="14">
    <location>
        <begin position="27"/>
        <end position="225"/>
    </location>
</feature>
<comment type="catalytic activity">
    <reaction evidence="11 12">
        <text>ATP + (deoxyribonucleotide)n-3'-hydroxyl + 5'-phospho-(deoxyribonucleotide)m = (deoxyribonucleotide)n+m + AMP + diphosphate.</text>
        <dbReference type="EC" id="6.5.1.1"/>
    </reaction>
</comment>
<keyword evidence="5 12" id="KW-0547">Nucleotide-binding</keyword>
<evidence type="ECO:0000256" key="14">
    <source>
        <dbReference type="SAM" id="MobiDB-lite"/>
    </source>
</evidence>
<dbReference type="EMBL" id="JAGPUO010000038">
    <property type="protein sequence ID" value="KAG5654992.1"/>
    <property type="molecule type" value="Genomic_DNA"/>
</dbReference>
<feature type="compositionally biased region" description="Acidic residues" evidence="14">
    <location>
        <begin position="189"/>
        <end position="198"/>
    </location>
</feature>
<dbReference type="GO" id="GO:0006310">
    <property type="term" value="P:DNA recombination"/>
    <property type="evidence" value="ECO:0007669"/>
    <property type="project" value="UniProtKB-KW"/>
</dbReference>
<evidence type="ECO:0000313" key="17">
    <source>
        <dbReference type="Proteomes" id="UP000782241"/>
    </source>
</evidence>
<evidence type="ECO:0000256" key="13">
    <source>
        <dbReference type="RuleBase" id="RU004196"/>
    </source>
</evidence>
<evidence type="ECO:0000256" key="6">
    <source>
        <dbReference type="ARBA" id="ARBA00022763"/>
    </source>
</evidence>
<dbReference type="SUPFAM" id="SSF56091">
    <property type="entry name" value="DNA ligase/mRNA capping enzyme, catalytic domain"/>
    <property type="match status" value="1"/>
</dbReference>
<dbReference type="GO" id="GO:0006281">
    <property type="term" value="P:DNA repair"/>
    <property type="evidence" value="ECO:0007669"/>
    <property type="project" value="UniProtKB-KW"/>
</dbReference>
<dbReference type="GO" id="GO:0051301">
    <property type="term" value="P:cell division"/>
    <property type="evidence" value="ECO:0007669"/>
    <property type="project" value="UniProtKB-KW"/>
</dbReference>
<protein>
    <recommendedName>
        <fullName evidence="12">DNA ligase</fullName>
        <ecNumber evidence="12">6.5.1.1</ecNumber>
    </recommendedName>
</protein>
<dbReference type="InterPro" id="IPR012340">
    <property type="entry name" value="NA-bd_OB-fold"/>
</dbReference>
<evidence type="ECO:0000256" key="10">
    <source>
        <dbReference type="ARBA" id="ARBA00023306"/>
    </source>
</evidence>
<dbReference type="CDD" id="cd07969">
    <property type="entry name" value="OBF_DNA_ligase_I"/>
    <property type="match status" value="1"/>
</dbReference>
<feature type="compositionally biased region" description="Basic residues" evidence="14">
    <location>
        <begin position="145"/>
        <end position="163"/>
    </location>
</feature>
<dbReference type="SUPFAM" id="SSF117018">
    <property type="entry name" value="ATP-dependent DNA ligase DNA-binding domain"/>
    <property type="match status" value="1"/>
</dbReference>
<evidence type="ECO:0000256" key="11">
    <source>
        <dbReference type="ARBA" id="ARBA00034003"/>
    </source>
</evidence>
<gene>
    <name evidence="16" type="ORF">KAF25_002895</name>
</gene>
<evidence type="ECO:0000256" key="5">
    <source>
        <dbReference type="ARBA" id="ARBA00022741"/>
    </source>
</evidence>
<dbReference type="GO" id="GO:0003910">
    <property type="term" value="F:DNA ligase (ATP) activity"/>
    <property type="evidence" value="ECO:0007669"/>
    <property type="project" value="UniProtKB-EC"/>
</dbReference>
<keyword evidence="4" id="KW-0235">DNA replication</keyword>
<dbReference type="PANTHER" id="PTHR45674:SF4">
    <property type="entry name" value="DNA LIGASE 1"/>
    <property type="match status" value="1"/>
</dbReference>
<dbReference type="PROSITE" id="PS00333">
    <property type="entry name" value="DNA_LIGASE_A2"/>
    <property type="match status" value="1"/>
</dbReference>